<dbReference type="EMBL" id="PKMF04001100">
    <property type="protein sequence ID" value="KAK7814498.1"/>
    <property type="molecule type" value="Genomic_DNA"/>
</dbReference>
<dbReference type="PANTHER" id="PTHR23500:SF574">
    <property type="entry name" value="SUGAR TRANSPORT PROTEIN 1"/>
    <property type="match status" value="1"/>
</dbReference>
<evidence type="ECO:0000313" key="8">
    <source>
        <dbReference type="EMBL" id="KAK7814498.1"/>
    </source>
</evidence>
<keyword evidence="9" id="KW-1185">Reference proteome</keyword>
<keyword evidence="5 7" id="KW-1133">Transmembrane helix</keyword>
<organism evidence="8 9">
    <name type="scientific">Quercus suber</name>
    <name type="common">Cork oak</name>
    <dbReference type="NCBI Taxonomy" id="58331"/>
    <lineage>
        <taxon>Eukaryota</taxon>
        <taxon>Viridiplantae</taxon>
        <taxon>Streptophyta</taxon>
        <taxon>Embryophyta</taxon>
        <taxon>Tracheophyta</taxon>
        <taxon>Spermatophyta</taxon>
        <taxon>Magnoliopsida</taxon>
        <taxon>eudicotyledons</taxon>
        <taxon>Gunneridae</taxon>
        <taxon>Pentapetalae</taxon>
        <taxon>rosids</taxon>
        <taxon>fabids</taxon>
        <taxon>Fagales</taxon>
        <taxon>Fagaceae</taxon>
        <taxon>Quercus</taxon>
    </lineage>
</organism>
<protein>
    <submittedName>
        <fullName evidence="8">Sugar carrier protein c</fullName>
    </submittedName>
</protein>
<comment type="subcellular location">
    <subcellularLocation>
        <location evidence="1">Membrane</location>
    </subcellularLocation>
</comment>
<dbReference type="InterPro" id="IPR036259">
    <property type="entry name" value="MFS_trans_sf"/>
</dbReference>
<evidence type="ECO:0000256" key="2">
    <source>
        <dbReference type="ARBA" id="ARBA00010992"/>
    </source>
</evidence>
<dbReference type="Proteomes" id="UP000237347">
    <property type="component" value="Unassembled WGS sequence"/>
</dbReference>
<evidence type="ECO:0000256" key="3">
    <source>
        <dbReference type="ARBA" id="ARBA00022448"/>
    </source>
</evidence>
<evidence type="ECO:0000256" key="7">
    <source>
        <dbReference type="SAM" id="Phobius"/>
    </source>
</evidence>
<comment type="caution">
    <text evidence="8">The sequence shown here is derived from an EMBL/GenBank/DDBJ whole genome shotgun (WGS) entry which is preliminary data.</text>
</comment>
<dbReference type="GO" id="GO:0016020">
    <property type="term" value="C:membrane"/>
    <property type="evidence" value="ECO:0007669"/>
    <property type="project" value="UniProtKB-SubCell"/>
</dbReference>
<dbReference type="AlphaFoldDB" id="A0AAW0IK23"/>
<comment type="similarity">
    <text evidence="2">Belongs to the major facilitator superfamily. Sugar transporter (TC 2.A.1.1) family.</text>
</comment>
<proteinExistence type="inferred from homology"/>
<accession>A0AAW0IK23</accession>
<evidence type="ECO:0000256" key="5">
    <source>
        <dbReference type="ARBA" id="ARBA00022989"/>
    </source>
</evidence>
<dbReference type="Gramene" id="rna-CFP56_48844">
    <property type="protein sequence ID" value="cds-POF14507.1"/>
    <property type="gene ID" value="gene-CFP56_48844"/>
</dbReference>
<sequence>MGTGWIDPNNSDPEKNYPGEITFYVLVTCIVAAMGRLIFGYDIGISGGVTSMAPFLQKFFPSVYHKEALDKSTNQY</sequence>
<dbReference type="GO" id="GO:0015144">
    <property type="term" value="F:carbohydrate transmembrane transporter activity"/>
    <property type="evidence" value="ECO:0007669"/>
    <property type="project" value="InterPro"/>
</dbReference>
<evidence type="ECO:0000256" key="1">
    <source>
        <dbReference type="ARBA" id="ARBA00004370"/>
    </source>
</evidence>
<dbReference type="InterPro" id="IPR045262">
    <property type="entry name" value="STP/PLT_plant"/>
</dbReference>
<keyword evidence="4 7" id="KW-0812">Transmembrane</keyword>
<dbReference type="InterPro" id="IPR005828">
    <property type="entry name" value="MFS_sugar_transport-like"/>
</dbReference>
<name>A0AAW0IK23_QUESU</name>
<keyword evidence="3" id="KW-0813">Transport</keyword>
<dbReference type="Pfam" id="PF00083">
    <property type="entry name" value="Sugar_tr"/>
    <property type="match status" value="1"/>
</dbReference>
<gene>
    <name evidence="8" type="primary">STC_0</name>
    <name evidence="8" type="ORF">CFP56_003089</name>
</gene>
<feature type="transmembrane region" description="Helical" evidence="7">
    <location>
        <begin position="21"/>
        <end position="39"/>
    </location>
</feature>
<evidence type="ECO:0000256" key="6">
    <source>
        <dbReference type="ARBA" id="ARBA00023136"/>
    </source>
</evidence>
<reference evidence="8 9" key="1">
    <citation type="journal article" date="2018" name="Sci. Data">
        <title>The draft genome sequence of cork oak.</title>
        <authorList>
            <person name="Ramos A.M."/>
            <person name="Usie A."/>
            <person name="Barbosa P."/>
            <person name="Barros P.M."/>
            <person name="Capote T."/>
            <person name="Chaves I."/>
            <person name="Simoes F."/>
            <person name="Abreu I."/>
            <person name="Carrasquinho I."/>
            <person name="Faro C."/>
            <person name="Guimaraes J.B."/>
            <person name="Mendonca D."/>
            <person name="Nobrega F."/>
            <person name="Rodrigues L."/>
            <person name="Saibo N.J.M."/>
            <person name="Varela M.C."/>
            <person name="Egas C."/>
            <person name="Matos J."/>
            <person name="Miguel C.M."/>
            <person name="Oliveira M.M."/>
            <person name="Ricardo C.P."/>
            <person name="Goncalves S."/>
        </authorList>
    </citation>
    <scope>NUCLEOTIDE SEQUENCE [LARGE SCALE GENOMIC DNA]</scope>
    <source>
        <strain evidence="9">cv. HL8</strain>
    </source>
</reference>
<keyword evidence="6 7" id="KW-0472">Membrane</keyword>
<evidence type="ECO:0000313" key="9">
    <source>
        <dbReference type="Proteomes" id="UP000237347"/>
    </source>
</evidence>
<dbReference type="PANTHER" id="PTHR23500">
    <property type="entry name" value="SOLUTE CARRIER FAMILY 2, FACILITATED GLUCOSE TRANSPORTER"/>
    <property type="match status" value="1"/>
</dbReference>
<dbReference type="Gene3D" id="1.20.1250.20">
    <property type="entry name" value="MFS general substrate transporter like domains"/>
    <property type="match status" value="1"/>
</dbReference>
<evidence type="ECO:0000256" key="4">
    <source>
        <dbReference type="ARBA" id="ARBA00022692"/>
    </source>
</evidence>